<keyword evidence="3" id="KW-1185">Reference proteome</keyword>
<evidence type="ECO:0000313" key="3">
    <source>
        <dbReference type="Proteomes" id="UP001221898"/>
    </source>
</evidence>
<name>A0AAD7RF01_9TELE</name>
<dbReference type="AlphaFoldDB" id="A0AAD7RF01"/>
<organism evidence="2 3">
    <name type="scientific">Aldrovandia affinis</name>
    <dbReference type="NCBI Taxonomy" id="143900"/>
    <lineage>
        <taxon>Eukaryota</taxon>
        <taxon>Metazoa</taxon>
        <taxon>Chordata</taxon>
        <taxon>Craniata</taxon>
        <taxon>Vertebrata</taxon>
        <taxon>Euteleostomi</taxon>
        <taxon>Actinopterygii</taxon>
        <taxon>Neopterygii</taxon>
        <taxon>Teleostei</taxon>
        <taxon>Notacanthiformes</taxon>
        <taxon>Halosauridae</taxon>
        <taxon>Aldrovandia</taxon>
    </lineage>
</organism>
<sequence length="215" mass="22761">MLARILPLPRPLSTDLSRDDEPKPNPWACSTLVSEAAAPWSNPSCSSHGHERRCCGSRSAPRPGLELSNHFTALLHDEAEFPRLARGSSSASRRSMVKAAAAAARRKSAAIRKRSAGPANLWRGAGSTEPATDLVNPLAGPATPTADAPSAPDRYCLCPLLPSGGESALSCPPKPTRTSRRSDPPPHLPPNLPSPIPLRLLSAPLWCATLLSQKL</sequence>
<feature type="region of interest" description="Disordered" evidence="1">
    <location>
        <begin position="164"/>
        <end position="191"/>
    </location>
</feature>
<feature type="region of interest" description="Disordered" evidence="1">
    <location>
        <begin position="1"/>
        <end position="28"/>
    </location>
</feature>
<dbReference type="EMBL" id="JAINUG010000308">
    <property type="protein sequence ID" value="KAJ8378880.1"/>
    <property type="molecule type" value="Genomic_DNA"/>
</dbReference>
<dbReference type="Proteomes" id="UP001221898">
    <property type="component" value="Unassembled WGS sequence"/>
</dbReference>
<feature type="region of interest" description="Disordered" evidence="1">
    <location>
        <begin position="108"/>
        <end position="128"/>
    </location>
</feature>
<accession>A0AAD7RF01</accession>
<proteinExistence type="predicted"/>
<comment type="caution">
    <text evidence="2">The sequence shown here is derived from an EMBL/GenBank/DDBJ whole genome shotgun (WGS) entry which is preliminary data.</text>
</comment>
<protein>
    <submittedName>
        <fullName evidence="2">Uncharacterized protein</fullName>
    </submittedName>
</protein>
<gene>
    <name evidence="2" type="ORF">AAFF_G00233820</name>
</gene>
<reference evidence="2" key="1">
    <citation type="journal article" date="2023" name="Science">
        <title>Genome structures resolve the early diversification of teleost fishes.</title>
        <authorList>
            <person name="Parey E."/>
            <person name="Louis A."/>
            <person name="Montfort J."/>
            <person name="Bouchez O."/>
            <person name="Roques C."/>
            <person name="Iampietro C."/>
            <person name="Lluch J."/>
            <person name="Castinel A."/>
            <person name="Donnadieu C."/>
            <person name="Desvignes T."/>
            <person name="Floi Bucao C."/>
            <person name="Jouanno E."/>
            <person name="Wen M."/>
            <person name="Mejri S."/>
            <person name="Dirks R."/>
            <person name="Jansen H."/>
            <person name="Henkel C."/>
            <person name="Chen W.J."/>
            <person name="Zahm M."/>
            <person name="Cabau C."/>
            <person name="Klopp C."/>
            <person name="Thompson A.W."/>
            <person name="Robinson-Rechavi M."/>
            <person name="Braasch I."/>
            <person name="Lecointre G."/>
            <person name="Bobe J."/>
            <person name="Postlethwait J.H."/>
            <person name="Berthelot C."/>
            <person name="Roest Crollius H."/>
            <person name="Guiguen Y."/>
        </authorList>
    </citation>
    <scope>NUCLEOTIDE SEQUENCE</scope>
    <source>
        <strain evidence="2">NC1722</strain>
    </source>
</reference>
<evidence type="ECO:0000313" key="2">
    <source>
        <dbReference type="EMBL" id="KAJ8378880.1"/>
    </source>
</evidence>
<evidence type="ECO:0000256" key="1">
    <source>
        <dbReference type="SAM" id="MobiDB-lite"/>
    </source>
</evidence>
<feature type="region of interest" description="Disordered" evidence="1">
    <location>
        <begin position="40"/>
        <end position="59"/>
    </location>
</feature>